<keyword evidence="2" id="KW-1185">Reference proteome</keyword>
<accession>A0ABT1EMR3</accession>
<protein>
    <submittedName>
        <fullName evidence="1">Uncharacterized protein</fullName>
    </submittedName>
</protein>
<proteinExistence type="predicted"/>
<evidence type="ECO:0000313" key="1">
    <source>
        <dbReference type="EMBL" id="MCP1111087.1"/>
    </source>
</evidence>
<dbReference type="RefSeq" id="WP_262069968.1">
    <property type="nucleotide sequence ID" value="NZ_JAMXOC010000023.1"/>
</dbReference>
<gene>
    <name evidence="1" type="ORF">NK118_12590</name>
</gene>
<evidence type="ECO:0000313" key="2">
    <source>
        <dbReference type="Proteomes" id="UP001523565"/>
    </source>
</evidence>
<organism evidence="1 2">
    <name type="scientific">Ohessyouella blattaphilus</name>
    <dbReference type="NCBI Taxonomy" id="2949333"/>
    <lineage>
        <taxon>Bacteria</taxon>
        <taxon>Bacillati</taxon>
        <taxon>Bacillota</taxon>
        <taxon>Clostridia</taxon>
        <taxon>Lachnospirales</taxon>
        <taxon>Lachnospiraceae</taxon>
        <taxon>Ohessyouella</taxon>
    </lineage>
</organism>
<dbReference type="Proteomes" id="UP001523565">
    <property type="component" value="Unassembled WGS sequence"/>
</dbReference>
<sequence length="69" mass="7942">MLENSLPYLVYKEHTAGIDLGITREAHMELLAAFKSKEAADDYVEELKARKIRAHVAEQRVKEIGERCR</sequence>
<name>A0ABT1EMR3_9FIRM</name>
<reference evidence="1 2" key="1">
    <citation type="journal article" date="2022" name="Genome Biol. Evol.">
        <title>Host diet, physiology and behaviors set the stage for Lachnospiraceae cladogenesis.</title>
        <authorList>
            <person name="Vera-Ponce De Leon A."/>
            <person name="Schneider M."/>
            <person name="Jahnes B.C."/>
            <person name="Sadowski V."/>
            <person name="Camuy-Velez L.A."/>
            <person name="Duan J."/>
            <person name="Sabree Z.L."/>
        </authorList>
    </citation>
    <scope>NUCLEOTIDE SEQUENCE [LARGE SCALE GENOMIC DNA]</scope>
    <source>
        <strain evidence="1 2">PAL227</strain>
    </source>
</reference>
<dbReference type="EMBL" id="JAMZFV010000023">
    <property type="protein sequence ID" value="MCP1111087.1"/>
    <property type="molecule type" value="Genomic_DNA"/>
</dbReference>
<comment type="caution">
    <text evidence="1">The sequence shown here is derived from an EMBL/GenBank/DDBJ whole genome shotgun (WGS) entry which is preliminary data.</text>
</comment>